<comment type="caution">
    <text evidence="1">The sequence shown here is derived from an EMBL/GenBank/DDBJ whole genome shotgun (WGS) entry which is preliminary data.</text>
</comment>
<evidence type="ECO:0000313" key="1">
    <source>
        <dbReference type="EMBL" id="TAX72764.1"/>
    </source>
</evidence>
<gene>
    <name evidence="1" type="ORF">ELI03_13920</name>
</gene>
<proteinExistence type="predicted"/>
<accession>A0A4Q8Y9D3</accession>
<sequence>MEIFVSLLTNLALYSASSSAFCRGSAAPVADARDKPEHDERGVGRLCQQSGKDLQMEILSCI</sequence>
<dbReference type="EMBL" id="SIPC01000001">
    <property type="protein sequence ID" value="TAX72764.1"/>
    <property type="molecule type" value="Genomic_DNA"/>
</dbReference>
<reference evidence="1 2" key="1">
    <citation type="submission" date="2019-02" db="EMBL/GenBank/DDBJ databases">
        <title>The genomic architecture of introgression among sibling species of bacteria.</title>
        <authorList>
            <person name="Cavassim M.I.A."/>
            <person name="Moeskjaer S."/>
            <person name="Moslemi C."/>
            <person name="Fields B."/>
            <person name="Bachmann A."/>
            <person name="Vilhjalmsson B."/>
            <person name="Schierup M.H."/>
            <person name="Young J.P.W."/>
            <person name="Andersen S.U."/>
        </authorList>
    </citation>
    <scope>NUCLEOTIDE SEQUENCE [LARGE SCALE GENOMIC DNA]</scope>
    <source>
        <strain evidence="1 2">SM145A</strain>
    </source>
</reference>
<organism evidence="1 2">
    <name type="scientific">Rhizobium leguminosarum</name>
    <dbReference type="NCBI Taxonomy" id="384"/>
    <lineage>
        <taxon>Bacteria</taxon>
        <taxon>Pseudomonadati</taxon>
        <taxon>Pseudomonadota</taxon>
        <taxon>Alphaproteobacteria</taxon>
        <taxon>Hyphomicrobiales</taxon>
        <taxon>Rhizobiaceae</taxon>
        <taxon>Rhizobium/Agrobacterium group</taxon>
        <taxon>Rhizobium</taxon>
    </lineage>
</organism>
<evidence type="ECO:0000313" key="2">
    <source>
        <dbReference type="Proteomes" id="UP000293652"/>
    </source>
</evidence>
<dbReference type="AlphaFoldDB" id="A0A4Q8Y9D3"/>
<protein>
    <submittedName>
        <fullName evidence="1">Uncharacterized protein</fullName>
    </submittedName>
</protein>
<dbReference type="Proteomes" id="UP000293652">
    <property type="component" value="Unassembled WGS sequence"/>
</dbReference>
<name>A0A4Q8Y9D3_RHILE</name>